<evidence type="ECO:0000256" key="2">
    <source>
        <dbReference type="SAM" id="Phobius"/>
    </source>
</evidence>
<feature type="region of interest" description="Disordered" evidence="1">
    <location>
        <begin position="97"/>
        <end position="186"/>
    </location>
</feature>
<evidence type="ECO:0000256" key="1">
    <source>
        <dbReference type="SAM" id="MobiDB-lite"/>
    </source>
</evidence>
<keyword evidence="2" id="KW-1133">Transmembrane helix</keyword>
<dbReference type="AlphaFoldDB" id="A0A2T0PU42"/>
<evidence type="ECO:0000313" key="4">
    <source>
        <dbReference type="Proteomes" id="UP000237846"/>
    </source>
</evidence>
<keyword evidence="2" id="KW-0472">Membrane</keyword>
<feature type="compositionally biased region" description="Pro residues" evidence="1">
    <location>
        <begin position="161"/>
        <end position="172"/>
    </location>
</feature>
<feature type="compositionally biased region" description="Low complexity" evidence="1">
    <location>
        <begin position="112"/>
        <end position="160"/>
    </location>
</feature>
<keyword evidence="4" id="KW-1185">Reference proteome</keyword>
<gene>
    <name evidence="3" type="ORF">CLV72_110174</name>
</gene>
<name>A0A2T0PU42_9ACTN</name>
<proteinExistence type="predicted"/>
<protein>
    <submittedName>
        <fullName evidence="3">Uncharacterized protein</fullName>
    </submittedName>
</protein>
<comment type="caution">
    <text evidence="3">The sequence shown here is derived from an EMBL/GenBank/DDBJ whole genome shotgun (WGS) entry which is preliminary data.</text>
</comment>
<accession>A0A2T0PU42</accession>
<sequence length="186" mass="20296">MSLNMWLRPVAAMVVGVFLLIGGVVTLTQTEVMCGGDAMQPGDTCVETDGSRRTERSYEEQAANNRTTATVMLVLGPLVSVGGGVWLMLNRRAVRRVQAQHGGGPRPPAPGYRPQQQPQQAPYGQQPYGRQQPQPGYRPQPHGHPQQGYPQQAQAPYGQQPYPPQPGGPPRQPDYGGFPPQQPPRR</sequence>
<evidence type="ECO:0000313" key="3">
    <source>
        <dbReference type="EMBL" id="PRX92414.1"/>
    </source>
</evidence>
<dbReference type="EMBL" id="PVZC01000010">
    <property type="protein sequence ID" value="PRX92414.1"/>
    <property type="molecule type" value="Genomic_DNA"/>
</dbReference>
<keyword evidence="2" id="KW-0812">Transmembrane</keyword>
<dbReference type="RefSeq" id="WP_146159603.1">
    <property type="nucleotide sequence ID" value="NZ_PVZC01000010.1"/>
</dbReference>
<dbReference type="Proteomes" id="UP000237846">
    <property type="component" value="Unassembled WGS sequence"/>
</dbReference>
<feature type="transmembrane region" description="Helical" evidence="2">
    <location>
        <begin position="69"/>
        <end position="89"/>
    </location>
</feature>
<organism evidence="3 4">
    <name type="scientific">Allonocardiopsis opalescens</name>
    <dbReference type="NCBI Taxonomy" id="1144618"/>
    <lineage>
        <taxon>Bacteria</taxon>
        <taxon>Bacillati</taxon>
        <taxon>Actinomycetota</taxon>
        <taxon>Actinomycetes</taxon>
        <taxon>Streptosporangiales</taxon>
        <taxon>Allonocardiopsis</taxon>
    </lineage>
</organism>
<reference evidence="3 4" key="1">
    <citation type="submission" date="2018-03" db="EMBL/GenBank/DDBJ databases">
        <title>Genomic Encyclopedia of Archaeal and Bacterial Type Strains, Phase II (KMG-II): from individual species to whole genera.</title>
        <authorList>
            <person name="Goeker M."/>
        </authorList>
    </citation>
    <scope>NUCLEOTIDE SEQUENCE [LARGE SCALE GENOMIC DNA]</scope>
    <source>
        <strain evidence="3 4">DSM 45601</strain>
    </source>
</reference>